<evidence type="ECO:0000313" key="6">
    <source>
        <dbReference type="EMBL" id="GCC34282.1"/>
    </source>
</evidence>
<dbReference type="GO" id="GO:0007030">
    <property type="term" value="P:Golgi organization"/>
    <property type="evidence" value="ECO:0007669"/>
    <property type="project" value="TreeGrafter"/>
</dbReference>
<dbReference type="GO" id="GO:0045332">
    <property type="term" value="P:phospholipid translocation"/>
    <property type="evidence" value="ECO:0007669"/>
    <property type="project" value="TreeGrafter"/>
</dbReference>
<dbReference type="GO" id="GO:0005886">
    <property type="term" value="C:plasma membrane"/>
    <property type="evidence" value="ECO:0007669"/>
    <property type="project" value="TreeGrafter"/>
</dbReference>
<evidence type="ECO:0000256" key="4">
    <source>
        <dbReference type="SAM" id="Phobius"/>
    </source>
</evidence>
<comment type="caution">
    <text evidence="6">The sequence shown here is derived from an EMBL/GenBank/DDBJ whole genome shotgun (WGS) entry which is preliminary data.</text>
</comment>
<reference evidence="6 7" key="1">
    <citation type="journal article" date="2018" name="Nat. Ecol. Evol.">
        <title>Shark genomes provide insights into elasmobranch evolution and the origin of vertebrates.</title>
        <authorList>
            <person name="Hara Y"/>
            <person name="Yamaguchi K"/>
            <person name="Onimaru K"/>
            <person name="Kadota M"/>
            <person name="Koyanagi M"/>
            <person name="Keeley SD"/>
            <person name="Tatsumi K"/>
            <person name="Tanaka K"/>
            <person name="Motone F"/>
            <person name="Kageyama Y"/>
            <person name="Nozu R"/>
            <person name="Adachi N"/>
            <person name="Nishimura O"/>
            <person name="Nakagawa R"/>
            <person name="Tanegashima C"/>
            <person name="Kiyatake I"/>
            <person name="Matsumoto R"/>
            <person name="Murakumo K"/>
            <person name="Nishida K"/>
            <person name="Terakita A"/>
            <person name="Kuratani S"/>
            <person name="Sato K"/>
            <person name="Hyodo S Kuraku.S."/>
        </authorList>
    </citation>
    <scope>NUCLEOTIDE SEQUENCE [LARGE SCALE GENOMIC DNA]</scope>
</reference>
<keyword evidence="4" id="KW-0812">Transmembrane</keyword>
<feature type="transmembrane region" description="Helical" evidence="4">
    <location>
        <begin position="91"/>
        <end position="112"/>
    </location>
</feature>
<feature type="transmembrane region" description="Helical" evidence="4">
    <location>
        <begin position="12"/>
        <end position="30"/>
    </location>
</feature>
<evidence type="ECO:0000256" key="2">
    <source>
        <dbReference type="ARBA" id="ARBA00022723"/>
    </source>
</evidence>
<dbReference type="GO" id="GO:0140326">
    <property type="term" value="F:ATPase-coupled intramembrane lipid transporter activity"/>
    <property type="evidence" value="ECO:0007669"/>
    <property type="project" value="TreeGrafter"/>
</dbReference>
<dbReference type="GO" id="GO:0046872">
    <property type="term" value="F:metal ion binding"/>
    <property type="evidence" value="ECO:0007669"/>
    <property type="project" value="UniProtKB-KW"/>
</dbReference>
<keyword evidence="4" id="KW-0472">Membrane</keyword>
<dbReference type="OrthoDB" id="377733at2759"/>
<keyword evidence="7" id="KW-1185">Reference proteome</keyword>
<dbReference type="EMBL" id="BEZZ01000584">
    <property type="protein sequence ID" value="GCC34282.1"/>
    <property type="molecule type" value="Genomic_DNA"/>
</dbReference>
<dbReference type="SUPFAM" id="SSF81665">
    <property type="entry name" value="Calcium ATPase, transmembrane domain M"/>
    <property type="match status" value="1"/>
</dbReference>
<comment type="subcellular location">
    <subcellularLocation>
        <location evidence="1">Membrane</location>
        <topology evidence="1">Multi-pass membrane protein</topology>
    </subcellularLocation>
</comment>
<protein>
    <recommendedName>
        <fullName evidence="5">P-type ATPase C-terminal domain-containing protein</fullName>
    </recommendedName>
</protein>
<sequence length="222" mass="25784">MCKFLYYFFYKNFAFTLVHFWFGFFCGFSAQTVYDQWFITLYNIVYTSLPVLAMGIFDQSFAVTVATSLVIVVSVQIGLDTSYWTAVNHFFIWGSVAVYFSILFAMHSNGLFSIFPGQFPFVGNARNSLAHLTVWLVIIVTTVLCIVPVVAIRFLMVDLKPTLSDKVRYMQRVRRKQKPVQHRMRRVNRTSSRRERVIPPFLSRLPGLCRSTVRVSFRVAQH</sequence>
<keyword evidence="4" id="KW-1133">Transmembrane helix</keyword>
<evidence type="ECO:0000256" key="1">
    <source>
        <dbReference type="ARBA" id="ARBA00004141"/>
    </source>
</evidence>
<organism evidence="6 7">
    <name type="scientific">Chiloscyllium punctatum</name>
    <name type="common">Brownbanded bambooshark</name>
    <name type="synonym">Hemiscyllium punctatum</name>
    <dbReference type="NCBI Taxonomy" id="137246"/>
    <lineage>
        <taxon>Eukaryota</taxon>
        <taxon>Metazoa</taxon>
        <taxon>Chordata</taxon>
        <taxon>Craniata</taxon>
        <taxon>Vertebrata</taxon>
        <taxon>Chondrichthyes</taxon>
        <taxon>Elasmobranchii</taxon>
        <taxon>Galeomorphii</taxon>
        <taxon>Galeoidea</taxon>
        <taxon>Orectolobiformes</taxon>
        <taxon>Hemiscylliidae</taxon>
        <taxon>Chiloscyllium</taxon>
    </lineage>
</organism>
<dbReference type="PANTHER" id="PTHR24092:SF190">
    <property type="entry name" value="PHOSPHOLIPID-TRANSPORTING ATPASE"/>
    <property type="match status" value="1"/>
</dbReference>
<dbReference type="InterPro" id="IPR023298">
    <property type="entry name" value="ATPase_P-typ_TM_dom_sf"/>
</dbReference>
<keyword evidence="2" id="KW-0479">Metal-binding</keyword>
<dbReference type="AlphaFoldDB" id="A0A401SV64"/>
<dbReference type="InterPro" id="IPR032630">
    <property type="entry name" value="P_typ_ATPase_c"/>
</dbReference>
<evidence type="ECO:0000259" key="5">
    <source>
        <dbReference type="Pfam" id="PF16212"/>
    </source>
</evidence>
<dbReference type="PANTHER" id="PTHR24092">
    <property type="entry name" value="PROBABLE PHOSPHOLIPID-TRANSPORTING ATPASE"/>
    <property type="match status" value="1"/>
</dbReference>
<evidence type="ECO:0000256" key="3">
    <source>
        <dbReference type="ARBA" id="ARBA00022842"/>
    </source>
</evidence>
<dbReference type="STRING" id="137246.A0A401SV64"/>
<feature type="transmembrane region" description="Helical" evidence="4">
    <location>
        <begin position="61"/>
        <end position="79"/>
    </location>
</feature>
<evidence type="ECO:0000313" key="7">
    <source>
        <dbReference type="Proteomes" id="UP000287033"/>
    </source>
</evidence>
<name>A0A401SV64_CHIPU</name>
<proteinExistence type="predicted"/>
<accession>A0A401SV64</accession>
<keyword evidence="3" id="KW-0460">Magnesium</keyword>
<dbReference type="GO" id="GO:0005802">
    <property type="term" value="C:trans-Golgi network"/>
    <property type="evidence" value="ECO:0007669"/>
    <property type="project" value="TreeGrafter"/>
</dbReference>
<feature type="transmembrane region" description="Helical" evidence="4">
    <location>
        <begin position="132"/>
        <end position="156"/>
    </location>
</feature>
<feature type="domain" description="P-type ATPase C-terminal" evidence="5">
    <location>
        <begin position="1"/>
        <end position="60"/>
    </location>
</feature>
<dbReference type="Pfam" id="PF16212">
    <property type="entry name" value="PhoLip_ATPase_C"/>
    <property type="match status" value="1"/>
</dbReference>
<gene>
    <name evidence="6" type="ORF">chiPu_0012755</name>
</gene>
<dbReference type="Proteomes" id="UP000287033">
    <property type="component" value="Unassembled WGS sequence"/>
</dbReference>